<name>A0A1I0CT93_9ACTN</name>
<evidence type="ECO:0000313" key="2">
    <source>
        <dbReference type="Proteomes" id="UP000198507"/>
    </source>
</evidence>
<dbReference type="RefSeq" id="WP_091442381.1">
    <property type="nucleotide sequence ID" value="NZ_FOIE01000003.1"/>
</dbReference>
<evidence type="ECO:0008006" key="3">
    <source>
        <dbReference type="Google" id="ProtNLM"/>
    </source>
</evidence>
<accession>A0A1I0CT93</accession>
<dbReference type="InterPro" id="IPR021734">
    <property type="entry name" value="DUF3303"/>
</dbReference>
<dbReference type="Pfam" id="PF11746">
    <property type="entry name" value="DUF3303"/>
    <property type="match status" value="1"/>
</dbReference>
<keyword evidence="2" id="KW-1185">Reference proteome</keyword>
<organism evidence="1 2">
    <name type="scientific">Geodermatophilus poikilotrophus</name>
    <dbReference type="NCBI Taxonomy" id="1333667"/>
    <lineage>
        <taxon>Bacteria</taxon>
        <taxon>Bacillati</taxon>
        <taxon>Actinomycetota</taxon>
        <taxon>Actinomycetes</taxon>
        <taxon>Geodermatophilales</taxon>
        <taxon>Geodermatophilaceae</taxon>
        <taxon>Geodermatophilus</taxon>
    </lineage>
</organism>
<dbReference type="AlphaFoldDB" id="A0A1I0CT93"/>
<sequence length="104" mass="11780">MKYVVTWRERPTGSVAEYEAAQKRVLEIFSGWEMPESLTFHQFVVRLGEFGGYAVVETDAPTDLEYLTTVYAGFSFTVEPVLDVMDAVAAETRGIEYRDSLREG</sequence>
<reference evidence="2" key="1">
    <citation type="submission" date="2016-10" db="EMBL/GenBank/DDBJ databases">
        <authorList>
            <person name="Varghese N."/>
            <person name="Submissions S."/>
        </authorList>
    </citation>
    <scope>NUCLEOTIDE SEQUENCE [LARGE SCALE GENOMIC DNA]</scope>
    <source>
        <strain evidence="2">DSM 44209</strain>
    </source>
</reference>
<dbReference type="EMBL" id="FOIE01000003">
    <property type="protein sequence ID" value="SET22763.1"/>
    <property type="molecule type" value="Genomic_DNA"/>
</dbReference>
<dbReference type="Proteomes" id="UP000198507">
    <property type="component" value="Unassembled WGS sequence"/>
</dbReference>
<gene>
    <name evidence="1" type="ORF">SAMN04488546_1747</name>
</gene>
<evidence type="ECO:0000313" key="1">
    <source>
        <dbReference type="EMBL" id="SET22763.1"/>
    </source>
</evidence>
<proteinExistence type="predicted"/>
<protein>
    <recommendedName>
        <fullName evidence="3">DUF3303 domain-containing protein</fullName>
    </recommendedName>
</protein>
<dbReference type="OrthoDB" id="6882086at2"/>